<protein>
    <recommendedName>
        <fullName evidence="1">CwlT-like lysozyme domain-containing protein</fullName>
    </recommendedName>
</protein>
<gene>
    <name evidence="2" type="ORF">GCM10007968_07620</name>
</gene>
<name>A0A917RZ34_9BACL</name>
<dbReference type="Pfam" id="PF13702">
    <property type="entry name" value="Lysozyme_like"/>
    <property type="match status" value="1"/>
</dbReference>
<reference evidence="2" key="1">
    <citation type="journal article" date="2014" name="Int. J. Syst. Evol. Microbiol.">
        <title>Complete genome sequence of Corynebacterium casei LMG S-19264T (=DSM 44701T), isolated from a smear-ripened cheese.</title>
        <authorList>
            <consortium name="US DOE Joint Genome Institute (JGI-PGF)"/>
            <person name="Walter F."/>
            <person name="Albersmeier A."/>
            <person name="Kalinowski J."/>
            <person name="Ruckert C."/>
        </authorList>
    </citation>
    <scope>NUCLEOTIDE SEQUENCE</scope>
    <source>
        <strain evidence="2">JCM 15325</strain>
    </source>
</reference>
<dbReference type="AlphaFoldDB" id="A0A917RZ34"/>
<dbReference type="SUPFAM" id="SSF53955">
    <property type="entry name" value="Lysozyme-like"/>
    <property type="match status" value="1"/>
</dbReference>
<accession>A0A917RZ34</accession>
<dbReference type="Gene3D" id="1.10.530.10">
    <property type="match status" value="1"/>
</dbReference>
<proteinExistence type="predicted"/>
<dbReference type="RefSeq" id="WP_188801747.1">
    <property type="nucleotide sequence ID" value="NZ_BMOK01000002.1"/>
</dbReference>
<dbReference type="InterPro" id="IPR023346">
    <property type="entry name" value="Lysozyme-like_dom_sf"/>
</dbReference>
<feature type="domain" description="CwlT-like lysozyme" evidence="1">
    <location>
        <begin position="49"/>
        <end position="187"/>
    </location>
</feature>
<evidence type="ECO:0000313" key="2">
    <source>
        <dbReference type="EMBL" id="GGL46021.1"/>
    </source>
</evidence>
<reference evidence="2" key="2">
    <citation type="submission" date="2020-09" db="EMBL/GenBank/DDBJ databases">
        <authorList>
            <person name="Sun Q."/>
            <person name="Ohkuma M."/>
        </authorList>
    </citation>
    <scope>NUCLEOTIDE SEQUENCE</scope>
    <source>
        <strain evidence="2">JCM 15325</strain>
    </source>
</reference>
<sequence length="197" mass="22428">MKKFFTLLFSLLSVIGISYFVLFIISSMYSPQADHVPLLNDNRVISPAIENYRPIFQKYAEANGIGQYTDLLMALAMQESKGRSPDIMQASESQGLPRNSINSPETSIKAGTSYFKRAMERSGGNVRLALQSYNFGIGFTDYVRQHGGKFTPTLAMKFSEWKAKELGWGRYGDPFYVDHVMRYYNNEKQKQALTKKN</sequence>
<dbReference type="EMBL" id="BMOK01000002">
    <property type="protein sequence ID" value="GGL46021.1"/>
    <property type="molecule type" value="Genomic_DNA"/>
</dbReference>
<evidence type="ECO:0000313" key="3">
    <source>
        <dbReference type="Proteomes" id="UP000654670"/>
    </source>
</evidence>
<evidence type="ECO:0000259" key="1">
    <source>
        <dbReference type="Pfam" id="PF13702"/>
    </source>
</evidence>
<keyword evidence="3" id="KW-1185">Reference proteome</keyword>
<dbReference type="CDD" id="cd16891">
    <property type="entry name" value="CwlT-like"/>
    <property type="match status" value="1"/>
</dbReference>
<dbReference type="Proteomes" id="UP000654670">
    <property type="component" value="Unassembled WGS sequence"/>
</dbReference>
<dbReference type="InterPro" id="IPR047194">
    <property type="entry name" value="CwlT-like_lysozyme"/>
</dbReference>
<comment type="caution">
    <text evidence="2">The sequence shown here is derived from an EMBL/GenBank/DDBJ whole genome shotgun (WGS) entry which is preliminary data.</text>
</comment>
<organism evidence="2 3">
    <name type="scientific">Sporolactobacillus putidus</name>
    <dbReference type="NCBI Taxonomy" id="492735"/>
    <lineage>
        <taxon>Bacteria</taxon>
        <taxon>Bacillati</taxon>
        <taxon>Bacillota</taxon>
        <taxon>Bacilli</taxon>
        <taxon>Bacillales</taxon>
        <taxon>Sporolactobacillaceae</taxon>
        <taxon>Sporolactobacillus</taxon>
    </lineage>
</organism>